<dbReference type="InterPro" id="IPR032675">
    <property type="entry name" value="LRR_dom_sf"/>
</dbReference>
<evidence type="ECO:0000256" key="1">
    <source>
        <dbReference type="ARBA" id="ARBA00022614"/>
    </source>
</evidence>
<dbReference type="Pfam" id="PF13516">
    <property type="entry name" value="LRR_6"/>
    <property type="match status" value="1"/>
</dbReference>
<dbReference type="PROSITE" id="PS51450">
    <property type="entry name" value="LRR"/>
    <property type="match status" value="4"/>
</dbReference>
<dbReference type="PANTHER" id="PTHR15454">
    <property type="entry name" value="NISCHARIN RELATED"/>
    <property type="match status" value="1"/>
</dbReference>
<reference evidence="4" key="1">
    <citation type="submission" date="2018-02" db="EMBL/GenBank/DDBJ databases">
        <title>Rhizophora mucronata_Transcriptome.</title>
        <authorList>
            <person name="Meera S.P."/>
            <person name="Sreeshan A."/>
            <person name="Augustine A."/>
        </authorList>
    </citation>
    <scope>NUCLEOTIDE SEQUENCE</scope>
    <source>
        <tissue evidence="4">Leaf</tissue>
    </source>
</reference>
<dbReference type="GO" id="GO:0005737">
    <property type="term" value="C:cytoplasm"/>
    <property type="evidence" value="ECO:0007669"/>
    <property type="project" value="TreeGrafter"/>
</dbReference>
<feature type="region of interest" description="Disordered" evidence="3">
    <location>
        <begin position="628"/>
        <end position="686"/>
    </location>
</feature>
<dbReference type="InterPro" id="IPR001611">
    <property type="entry name" value="Leu-rich_rpt"/>
</dbReference>
<organism evidence="4">
    <name type="scientific">Rhizophora mucronata</name>
    <name type="common">Asiatic mangrove</name>
    <dbReference type="NCBI Taxonomy" id="61149"/>
    <lineage>
        <taxon>Eukaryota</taxon>
        <taxon>Viridiplantae</taxon>
        <taxon>Streptophyta</taxon>
        <taxon>Embryophyta</taxon>
        <taxon>Tracheophyta</taxon>
        <taxon>Spermatophyta</taxon>
        <taxon>Magnoliopsida</taxon>
        <taxon>eudicotyledons</taxon>
        <taxon>Gunneridae</taxon>
        <taxon>Pentapetalae</taxon>
        <taxon>rosids</taxon>
        <taxon>fabids</taxon>
        <taxon>Malpighiales</taxon>
        <taxon>Rhizophoraceae</taxon>
        <taxon>Rhizophora</taxon>
    </lineage>
</organism>
<proteinExistence type="predicted"/>
<evidence type="ECO:0000256" key="2">
    <source>
        <dbReference type="ARBA" id="ARBA00022737"/>
    </source>
</evidence>
<dbReference type="SMART" id="SM00369">
    <property type="entry name" value="LRR_TYP"/>
    <property type="match status" value="3"/>
</dbReference>
<name>A0A2P2IZB7_RHIMU</name>
<feature type="compositionally biased region" description="Polar residues" evidence="3">
    <location>
        <begin position="667"/>
        <end position="686"/>
    </location>
</feature>
<keyword evidence="2" id="KW-0677">Repeat</keyword>
<dbReference type="FunFam" id="3.80.10.10:FF:000200">
    <property type="entry name" value="Outer arm dynein light chain 1 protein"/>
    <property type="match status" value="1"/>
</dbReference>
<feature type="compositionally biased region" description="Low complexity" evidence="3">
    <location>
        <begin position="642"/>
        <end position="655"/>
    </location>
</feature>
<accession>A0A2P2IZB7</accession>
<sequence length="686" mass="75101">MFKMVKLGWCLGLTGRKKDKKLRIDQVGKESLRSVDFNKAFKSLTFRPGVPVGTVEGDELKTGPFTESVPVAVQNNFSSAKSISHGSVVGDAAAEVAYEGEDEHEDNASMKRDLSDFDLQYHVANLGECEFTPRSKSLGYSDSFETGATEHFTKKSEKDGGKGVTDIGHLSDPGIGKAEFWGSPKLKRSCSNLETSKVLKQMAGQFPLPTTLYSGESQEISEKWRGPGSPASVRSHCSADRVMLRKHSSSQVLPSRSRKLWWKLFLWNHRNAHKWTAKLPLESVNNALNQQSGYHSDTVEPNRAVELSITQSPGSMTAKPLDKSYNNDGVINQSWDDFHGGFSGSWLHNQWVAFPVESSSFSRVEEWVKDVESQPPPSDRYDGDNIEGIVFPPSPENGRSPPRSTAPLNRHTDACILEDILLANTVIQSLNSSSTVAHILGASLKAIPSMSHFSSLRSVNLSNNSIVCISPGSLPRGLHVLNLSRNKINAIEGLRELTRLRVLDLSYNRISRIGQGLSNCSVIKELYLAGNKISDVEGLHRLLKLTVLDLSFNKITTAKALGQLVANYNSLQALNLLGNPIQSNISDEQLQKAVCGLLPKLAYLNKQPIKPQRAREIVTDSVAKAAMGTNSKYSSRRRASKRVSSGGSASSVHRSNVGAVHKRRNGSKSCTNRLKTVSSAHASSSR</sequence>
<dbReference type="InterPro" id="IPR003591">
    <property type="entry name" value="Leu-rich_rpt_typical-subtyp"/>
</dbReference>
<evidence type="ECO:0000256" key="3">
    <source>
        <dbReference type="SAM" id="MobiDB-lite"/>
    </source>
</evidence>
<dbReference type="Pfam" id="PF13855">
    <property type="entry name" value="LRR_8"/>
    <property type="match status" value="1"/>
</dbReference>
<protein>
    <submittedName>
        <fullName evidence="4">Uncharacterized protein</fullName>
    </submittedName>
</protein>
<dbReference type="EMBL" id="GGEC01006060">
    <property type="protein sequence ID" value="MBW86543.1"/>
    <property type="molecule type" value="Transcribed_RNA"/>
</dbReference>
<keyword evidence="1" id="KW-0433">Leucine-rich repeat</keyword>
<dbReference type="FunFam" id="3.80.10.10:FF:000505">
    <property type="entry name" value="Outer arm dynein light chain 1 protein"/>
    <property type="match status" value="1"/>
</dbReference>
<dbReference type="EMBL" id="GGEC01006059">
    <property type="protein sequence ID" value="MBW86542.1"/>
    <property type="molecule type" value="Transcribed_RNA"/>
</dbReference>
<dbReference type="SMART" id="SM00365">
    <property type="entry name" value="LRR_SD22"/>
    <property type="match status" value="4"/>
</dbReference>
<dbReference type="AlphaFoldDB" id="A0A2P2IZB7"/>
<dbReference type="Gene3D" id="3.80.10.10">
    <property type="entry name" value="Ribonuclease Inhibitor"/>
    <property type="match status" value="2"/>
</dbReference>
<dbReference type="PANTHER" id="PTHR15454:SF37">
    <property type="entry name" value="OUTER ARM DYNEIN LIGHT CHAIN 1 PROTEIN"/>
    <property type="match status" value="1"/>
</dbReference>
<evidence type="ECO:0000313" key="4">
    <source>
        <dbReference type="EMBL" id="MBW86542.1"/>
    </source>
</evidence>
<dbReference type="SUPFAM" id="SSF52075">
    <property type="entry name" value="Outer arm dynein light chain 1"/>
    <property type="match status" value="1"/>
</dbReference>